<gene>
    <name evidence="4" type="ORF">ILUMI_21778</name>
</gene>
<evidence type="ECO:0008006" key="6">
    <source>
        <dbReference type="Google" id="ProtNLM"/>
    </source>
</evidence>
<sequence length="191" mass="21721">MFPESDTTVSGTSISKDRRLLESILNFFIEEELVATSNIMSAIVRLTELDFGPDAGDDGGNQSLLQIFRRHHEMLFLNQGNEFLAVKDYNNAIKAYTNAIKYQSRNATVFYNRGLAYFNLQNYESCIDDAESTINANPNFAPAFILAGDARMQLRLYLDASHFYDQALQLVPGEPTYKQKLDQALNNFEMY</sequence>
<dbReference type="GO" id="GO:0006620">
    <property type="term" value="P:post-translational protein targeting to endoplasmic reticulum membrane"/>
    <property type="evidence" value="ECO:0007669"/>
    <property type="project" value="TreeGrafter"/>
</dbReference>
<feature type="repeat" description="TPR" evidence="3">
    <location>
        <begin position="73"/>
        <end position="106"/>
    </location>
</feature>
<evidence type="ECO:0000313" key="4">
    <source>
        <dbReference type="EMBL" id="KAF2884399.1"/>
    </source>
</evidence>
<dbReference type="InterPro" id="IPR019734">
    <property type="entry name" value="TPR_rpt"/>
</dbReference>
<evidence type="ECO:0000256" key="3">
    <source>
        <dbReference type="PROSITE-ProRule" id="PRU00339"/>
    </source>
</evidence>
<dbReference type="PROSITE" id="PS50005">
    <property type="entry name" value="TPR"/>
    <property type="match status" value="2"/>
</dbReference>
<proteinExistence type="predicted"/>
<evidence type="ECO:0000256" key="2">
    <source>
        <dbReference type="ARBA" id="ARBA00022803"/>
    </source>
</evidence>
<dbReference type="EMBL" id="VTPC01090178">
    <property type="protein sequence ID" value="KAF2884399.1"/>
    <property type="molecule type" value="Genomic_DNA"/>
</dbReference>
<dbReference type="Gene3D" id="1.25.40.10">
    <property type="entry name" value="Tetratricopeptide repeat domain"/>
    <property type="match status" value="1"/>
</dbReference>
<keyword evidence="2 3" id="KW-0802">TPR repeat</keyword>
<evidence type="ECO:0000256" key="1">
    <source>
        <dbReference type="ARBA" id="ARBA00022737"/>
    </source>
</evidence>
<dbReference type="GO" id="GO:0072380">
    <property type="term" value="C:TRC complex"/>
    <property type="evidence" value="ECO:0007669"/>
    <property type="project" value="TreeGrafter"/>
</dbReference>
<dbReference type="GO" id="GO:0016020">
    <property type="term" value="C:membrane"/>
    <property type="evidence" value="ECO:0007669"/>
    <property type="project" value="TreeGrafter"/>
</dbReference>
<dbReference type="AlphaFoldDB" id="A0A8K0G3E6"/>
<organism evidence="4 5">
    <name type="scientific">Ignelater luminosus</name>
    <name type="common">Cucubano</name>
    <name type="synonym">Pyrophorus luminosus</name>
    <dbReference type="NCBI Taxonomy" id="2038154"/>
    <lineage>
        <taxon>Eukaryota</taxon>
        <taxon>Metazoa</taxon>
        <taxon>Ecdysozoa</taxon>
        <taxon>Arthropoda</taxon>
        <taxon>Hexapoda</taxon>
        <taxon>Insecta</taxon>
        <taxon>Pterygota</taxon>
        <taxon>Neoptera</taxon>
        <taxon>Endopterygota</taxon>
        <taxon>Coleoptera</taxon>
        <taxon>Polyphaga</taxon>
        <taxon>Elateriformia</taxon>
        <taxon>Elateroidea</taxon>
        <taxon>Elateridae</taxon>
        <taxon>Agrypninae</taxon>
        <taxon>Pyrophorini</taxon>
        <taxon>Ignelater</taxon>
    </lineage>
</organism>
<evidence type="ECO:0000313" key="5">
    <source>
        <dbReference type="Proteomes" id="UP000801492"/>
    </source>
</evidence>
<dbReference type="InterPro" id="IPR047150">
    <property type="entry name" value="SGT"/>
</dbReference>
<dbReference type="PANTHER" id="PTHR45831:SF2">
    <property type="entry name" value="LD24721P"/>
    <property type="match status" value="1"/>
</dbReference>
<accession>A0A8K0G3E6</accession>
<comment type="caution">
    <text evidence="4">The sequence shown here is derived from an EMBL/GenBank/DDBJ whole genome shotgun (WGS) entry which is preliminary data.</text>
</comment>
<reference evidence="4" key="1">
    <citation type="submission" date="2019-08" db="EMBL/GenBank/DDBJ databases">
        <title>The genome of the North American firefly Photinus pyralis.</title>
        <authorList>
            <consortium name="Photinus pyralis genome working group"/>
            <person name="Fallon T.R."/>
            <person name="Sander Lower S.E."/>
            <person name="Weng J.-K."/>
        </authorList>
    </citation>
    <scope>NUCLEOTIDE SEQUENCE</scope>
    <source>
        <strain evidence="4">TRF0915ILg1</strain>
        <tissue evidence="4">Whole body</tissue>
    </source>
</reference>
<feature type="repeat" description="TPR" evidence="3">
    <location>
        <begin position="107"/>
        <end position="140"/>
    </location>
</feature>
<keyword evidence="5" id="KW-1185">Reference proteome</keyword>
<dbReference type="PANTHER" id="PTHR45831">
    <property type="entry name" value="LD24721P"/>
    <property type="match status" value="1"/>
</dbReference>
<dbReference type="GO" id="GO:0060090">
    <property type="term" value="F:molecular adaptor activity"/>
    <property type="evidence" value="ECO:0007669"/>
    <property type="project" value="TreeGrafter"/>
</dbReference>
<keyword evidence="1" id="KW-0677">Repeat</keyword>
<dbReference type="Pfam" id="PF13414">
    <property type="entry name" value="TPR_11"/>
    <property type="match status" value="1"/>
</dbReference>
<dbReference type="SUPFAM" id="SSF48452">
    <property type="entry name" value="TPR-like"/>
    <property type="match status" value="1"/>
</dbReference>
<dbReference type="InterPro" id="IPR011990">
    <property type="entry name" value="TPR-like_helical_dom_sf"/>
</dbReference>
<name>A0A8K0G3E6_IGNLU</name>
<dbReference type="OrthoDB" id="2423701at2759"/>
<dbReference type="SMART" id="SM00028">
    <property type="entry name" value="TPR"/>
    <property type="match status" value="3"/>
</dbReference>
<dbReference type="Proteomes" id="UP000801492">
    <property type="component" value="Unassembled WGS sequence"/>
</dbReference>
<protein>
    <recommendedName>
        <fullName evidence="6">Tetratricopeptide repeat protein</fullName>
    </recommendedName>
</protein>